<feature type="domain" description="PLD phosphodiesterase" evidence="2">
    <location>
        <begin position="287"/>
        <end position="314"/>
    </location>
</feature>
<sequence length="386" mass="42541">MATEFVGGNRLTLLSNGSEYFPALIAAIDAARREVHLETYLFADDATGQAVADALSRAAARGVRTRLLIDGFGARNCAEQRLPLLLAAGVQALVYRPEIARFSLHRQRLRRLHRKLALIDGTIGFVGGINIIDDMNTPRQTPPRIDYAARIEGPLLASVEHAMRRLWNLVAFASLNSAFRIATNRSTPAPCGSQRAAFIVRDNLRHRHAIESAYLEAIANAREDILIASAYFLPGRRFRHALRDAAARGVRVRLLLQARVEFPLLHYATQALYAQLLAAGIGIHLYERSFLHAKVAVIDDNWATVGSSNIDPFSLLLAREGNLLVEDGAFAGELRQSLLNLISDGARELPPGSRRQLSWPARLLRRIAYALISLAIGLLGSGRRRS</sequence>
<dbReference type="PANTHER" id="PTHR21248:SF22">
    <property type="entry name" value="PHOSPHOLIPASE D"/>
    <property type="match status" value="1"/>
</dbReference>
<dbReference type="PANTHER" id="PTHR21248">
    <property type="entry name" value="CARDIOLIPIN SYNTHASE"/>
    <property type="match status" value="1"/>
</dbReference>
<dbReference type="GO" id="GO:0032049">
    <property type="term" value="P:cardiolipin biosynthetic process"/>
    <property type="evidence" value="ECO:0007669"/>
    <property type="project" value="InterPro"/>
</dbReference>
<dbReference type="InterPro" id="IPR030872">
    <property type="entry name" value="Cardiolipin_synth_ClsB"/>
</dbReference>
<evidence type="ECO:0000313" key="3">
    <source>
        <dbReference type="EMBL" id="MBB4246257.1"/>
    </source>
</evidence>
<keyword evidence="1" id="KW-0443">Lipid metabolism</keyword>
<keyword evidence="1 3" id="KW-0808">Transferase</keyword>
<keyword evidence="4" id="KW-1185">Reference proteome</keyword>
<protein>
    <recommendedName>
        <fullName evidence="1">Cardiolipin synthase B</fullName>
        <shortName evidence="1">CL synthase</shortName>
        <ecNumber evidence="1">2.7.8.-</ecNumber>
    </recommendedName>
</protein>
<evidence type="ECO:0000256" key="1">
    <source>
        <dbReference type="HAMAP-Rule" id="MF_01917"/>
    </source>
</evidence>
<dbReference type="Proteomes" id="UP000587070">
    <property type="component" value="Unassembled WGS sequence"/>
</dbReference>
<dbReference type="CDD" id="cd09110">
    <property type="entry name" value="PLDc_CLS_1"/>
    <property type="match status" value="1"/>
</dbReference>
<dbReference type="SMART" id="SM00155">
    <property type="entry name" value="PLDc"/>
    <property type="match status" value="2"/>
</dbReference>
<feature type="active site" evidence="1">
    <location>
        <position position="294"/>
    </location>
</feature>
<evidence type="ECO:0000259" key="2">
    <source>
        <dbReference type="PROSITE" id="PS50035"/>
    </source>
</evidence>
<evidence type="ECO:0000313" key="4">
    <source>
        <dbReference type="Proteomes" id="UP000587070"/>
    </source>
</evidence>
<comment type="subcellular location">
    <subcellularLocation>
        <location evidence="1">Cell membrane</location>
        <topology evidence="1">Peripheral membrane protein</topology>
    </subcellularLocation>
</comment>
<feature type="active site" evidence="1">
    <location>
        <position position="292"/>
    </location>
</feature>
<keyword evidence="1" id="KW-0444">Lipid biosynthesis</keyword>
<keyword evidence="1" id="KW-0594">Phospholipid biosynthesis</keyword>
<feature type="active site" evidence="1">
    <location>
        <position position="115"/>
    </location>
</feature>
<reference evidence="3 4" key="1">
    <citation type="submission" date="2020-08" db="EMBL/GenBank/DDBJ databases">
        <title>Genome sequencing of Purple Non-Sulfur Bacteria from various extreme environments.</title>
        <authorList>
            <person name="Mayer M."/>
        </authorList>
    </citation>
    <scope>NUCLEOTIDE SEQUENCE [LARGE SCALE GENOMIC DNA]</scope>
    <source>
        <strain evidence="3 4">2761</strain>
    </source>
</reference>
<dbReference type="NCBIfam" id="NF008427">
    <property type="entry name" value="PRK11263.1"/>
    <property type="match status" value="1"/>
</dbReference>
<dbReference type="GO" id="GO:0005886">
    <property type="term" value="C:plasma membrane"/>
    <property type="evidence" value="ECO:0007669"/>
    <property type="project" value="UniProtKB-SubCell"/>
</dbReference>
<comment type="function">
    <text evidence="1">Catalyzes the phosphatidyl group transfer from one phosphatidylglycerol molecule to another to form cardiolipin (CL) (diphosphatidylglycerol) and glycerol.</text>
</comment>
<dbReference type="Gene3D" id="3.30.870.10">
    <property type="entry name" value="Endonuclease Chain A"/>
    <property type="match status" value="2"/>
</dbReference>
<dbReference type="GO" id="GO:0008808">
    <property type="term" value="F:cardiolipin synthase activity"/>
    <property type="evidence" value="ECO:0007669"/>
    <property type="project" value="InterPro"/>
</dbReference>
<dbReference type="InterPro" id="IPR025202">
    <property type="entry name" value="PLD-like_dom"/>
</dbReference>
<comment type="catalytic activity">
    <reaction evidence="1">
        <text>2 a 1,2-diacyl-sn-glycero-3-phospho-(1'-sn-glycerol) = a cardiolipin + glycerol</text>
        <dbReference type="Rhea" id="RHEA:31451"/>
        <dbReference type="ChEBI" id="CHEBI:17754"/>
        <dbReference type="ChEBI" id="CHEBI:62237"/>
        <dbReference type="ChEBI" id="CHEBI:64716"/>
    </reaction>
</comment>
<organism evidence="3 4">
    <name type="scientific">Rhodocyclus tenuis</name>
    <name type="common">Rhodospirillum tenue</name>
    <dbReference type="NCBI Taxonomy" id="1066"/>
    <lineage>
        <taxon>Bacteria</taxon>
        <taxon>Pseudomonadati</taxon>
        <taxon>Pseudomonadota</taxon>
        <taxon>Betaproteobacteria</taxon>
        <taxon>Rhodocyclales</taxon>
        <taxon>Rhodocyclaceae</taxon>
        <taxon>Rhodocyclus</taxon>
    </lineage>
</organism>
<feature type="active site" evidence="1">
    <location>
        <position position="120"/>
    </location>
</feature>
<feature type="domain" description="PLD phosphodiesterase" evidence="2">
    <location>
        <begin position="108"/>
        <end position="135"/>
    </location>
</feature>
<dbReference type="PROSITE" id="PS50035">
    <property type="entry name" value="PLD"/>
    <property type="match status" value="2"/>
</dbReference>
<dbReference type="AlphaFoldDB" id="A0A840FVY7"/>
<proteinExistence type="inferred from homology"/>
<comment type="caution">
    <text evidence="3">The sequence shown here is derived from an EMBL/GenBank/DDBJ whole genome shotgun (WGS) entry which is preliminary data.</text>
</comment>
<accession>A0A840FVY7</accession>
<dbReference type="SUPFAM" id="SSF56024">
    <property type="entry name" value="Phospholipase D/nuclease"/>
    <property type="match status" value="2"/>
</dbReference>
<dbReference type="HAMAP" id="MF_01917">
    <property type="entry name" value="Cardiolipin_synth_ClsB"/>
    <property type="match status" value="1"/>
</dbReference>
<dbReference type="EMBL" id="JACIGE010000002">
    <property type="protein sequence ID" value="MBB4246257.1"/>
    <property type="molecule type" value="Genomic_DNA"/>
</dbReference>
<dbReference type="OrthoDB" id="9762009at2"/>
<feature type="active site" evidence="1">
    <location>
        <position position="113"/>
    </location>
</feature>
<comment type="similarity">
    <text evidence="1">Belongs to the phospholipase D family. Cardiolipin synthase subfamily. ClsB sub-subfamily.</text>
</comment>
<name>A0A840FVY7_RHOTE</name>
<feature type="active site" evidence="1">
    <location>
        <position position="299"/>
    </location>
</feature>
<keyword evidence="1" id="KW-1208">Phospholipid metabolism</keyword>
<dbReference type="InterPro" id="IPR001736">
    <property type="entry name" value="PLipase_D/transphosphatidylase"/>
</dbReference>
<keyword evidence="1" id="KW-1003">Cell membrane</keyword>
<keyword evidence="1" id="KW-0472">Membrane</keyword>
<dbReference type="RefSeq" id="WP_153115806.1">
    <property type="nucleotide sequence ID" value="NZ_JACIGE010000002.1"/>
</dbReference>
<dbReference type="EC" id="2.7.8.-" evidence="1"/>
<dbReference type="CDD" id="cd09159">
    <property type="entry name" value="PLDc_ybhO_like_2"/>
    <property type="match status" value="1"/>
</dbReference>
<dbReference type="Pfam" id="PF13091">
    <property type="entry name" value="PLDc_2"/>
    <property type="match status" value="2"/>
</dbReference>
<gene>
    <name evidence="1" type="primary">clsB</name>
    <name evidence="3" type="ORF">GGD90_000614</name>
</gene>